<dbReference type="InterPro" id="IPR008969">
    <property type="entry name" value="CarboxyPept-like_regulatory"/>
</dbReference>
<evidence type="ECO:0000313" key="3">
    <source>
        <dbReference type="Proteomes" id="UP000285780"/>
    </source>
</evidence>
<organism evidence="2 3">
    <name type="scientific">Tenacibaculum lutimaris</name>
    <dbReference type="NCBI Taxonomy" id="285258"/>
    <lineage>
        <taxon>Bacteria</taxon>
        <taxon>Pseudomonadati</taxon>
        <taxon>Bacteroidota</taxon>
        <taxon>Flavobacteriia</taxon>
        <taxon>Flavobacteriales</taxon>
        <taxon>Flavobacteriaceae</taxon>
        <taxon>Tenacibaculum</taxon>
    </lineage>
</organism>
<accession>A0A420E2Q3</accession>
<dbReference type="Gene3D" id="2.60.40.1120">
    <property type="entry name" value="Carboxypeptidase-like, regulatory domain"/>
    <property type="match status" value="1"/>
</dbReference>
<keyword evidence="2" id="KW-0645">Protease</keyword>
<dbReference type="Proteomes" id="UP000285780">
    <property type="component" value="Unassembled WGS sequence"/>
</dbReference>
<sequence length="358" mass="42174">MKNILVILTYLLSISVTAQKTIEGKVIDYNKNPLYGASVFLNNTTIGTVTNEKGEFELKASSDDYTLVIYFMGFKTFRKLIKVKDRHYLVIELEEQNELLDEVELVTNDSKQPNEFKDFDRLKESLIGNTNLAKRCKILNPEVLQYHLNSKTNELTVVSKKPIEIYNEGLGYKIYYDLVKLTTDSINTSFYGHTRYEELKGTKKQMKRWKRSRLRAYQGSMLHFFRSLYNNNFQEEGFIVNQFEKKKIILKNGEKTEYIPVSEYLNQNDLVFKKHEKTFLNFNHLLEVIYTEEKEEWNYRGSKKQLNHQKSILHLVEKPIEILPSGKLSNPLGIFTERYWAYEKMANSLPSDYQPTKK</sequence>
<evidence type="ECO:0000256" key="1">
    <source>
        <dbReference type="SAM" id="SignalP"/>
    </source>
</evidence>
<dbReference type="EMBL" id="RAQM01000007">
    <property type="protein sequence ID" value="RKF04424.1"/>
    <property type="molecule type" value="Genomic_DNA"/>
</dbReference>
<dbReference type="SUPFAM" id="SSF49464">
    <property type="entry name" value="Carboxypeptidase regulatory domain-like"/>
    <property type="match status" value="1"/>
</dbReference>
<name>A0A420E2Q3_9FLAO</name>
<keyword evidence="1" id="KW-0732">Signal</keyword>
<keyword evidence="2" id="KW-0378">Hydrolase</keyword>
<dbReference type="AlphaFoldDB" id="A0A420E2Q3"/>
<proteinExistence type="predicted"/>
<feature type="signal peptide" evidence="1">
    <location>
        <begin position="1"/>
        <end position="18"/>
    </location>
</feature>
<reference evidence="2 3" key="1">
    <citation type="submission" date="2018-09" db="EMBL/GenBank/DDBJ databases">
        <title>Genomic Encyclopedia of Archaeal and Bacterial Type Strains, Phase II (KMG-II): from individual species to whole genera.</title>
        <authorList>
            <person name="Goeker M."/>
        </authorList>
    </citation>
    <scope>NUCLEOTIDE SEQUENCE [LARGE SCALE GENOMIC DNA]</scope>
    <source>
        <strain evidence="2 3">DSM 16505</strain>
    </source>
</reference>
<dbReference type="RefSeq" id="WP_120186373.1">
    <property type="nucleotide sequence ID" value="NZ_RAQM01000007.1"/>
</dbReference>
<keyword evidence="3" id="KW-1185">Reference proteome</keyword>
<comment type="caution">
    <text evidence="2">The sequence shown here is derived from an EMBL/GenBank/DDBJ whole genome shotgun (WGS) entry which is preliminary data.</text>
</comment>
<dbReference type="GO" id="GO:0004180">
    <property type="term" value="F:carboxypeptidase activity"/>
    <property type="evidence" value="ECO:0007669"/>
    <property type="project" value="UniProtKB-KW"/>
</dbReference>
<protein>
    <submittedName>
        <fullName evidence="2">Carboxypeptidase-like protein</fullName>
    </submittedName>
</protein>
<keyword evidence="2" id="KW-0121">Carboxypeptidase</keyword>
<evidence type="ECO:0000313" key="2">
    <source>
        <dbReference type="EMBL" id="RKF04424.1"/>
    </source>
</evidence>
<feature type="chain" id="PRO_5019527960" evidence="1">
    <location>
        <begin position="19"/>
        <end position="358"/>
    </location>
</feature>
<gene>
    <name evidence="2" type="ORF">C8N26_1094</name>
</gene>
<dbReference type="Pfam" id="PF13715">
    <property type="entry name" value="CarbopepD_reg_2"/>
    <property type="match status" value="1"/>
</dbReference>